<gene>
    <name evidence="2" type="ORF">PCASD_07213</name>
</gene>
<dbReference type="PANTHER" id="PTHR33096">
    <property type="entry name" value="CXC2 DOMAIN-CONTAINING PROTEIN"/>
    <property type="match status" value="1"/>
</dbReference>
<evidence type="ECO:0000313" key="3">
    <source>
        <dbReference type="Proteomes" id="UP000235392"/>
    </source>
</evidence>
<feature type="region of interest" description="Disordered" evidence="1">
    <location>
        <begin position="682"/>
        <end position="701"/>
    </location>
</feature>
<reference evidence="2 3" key="1">
    <citation type="submission" date="2017-11" db="EMBL/GenBank/DDBJ databases">
        <title>De novo assembly and phasing of dikaryotic genomes from two isolates of Puccinia coronata f. sp. avenae, the causal agent of oat crown rust.</title>
        <authorList>
            <person name="Miller M.E."/>
            <person name="Zhang Y."/>
            <person name="Omidvar V."/>
            <person name="Sperschneider J."/>
            <person name="Schwessinger B."/>
            <person name="Raley C."/>
            <person name="Palmer J.M."/>
            <person name="Garnica D."/>
            <person name="Upadhyaya N."/>
            <person name="Rathjen J."/>
            <person name="Taylor J.M."/>
            <person name="Park R.F."/>
            <person name="Dodds P.N."/>
            <person name="Hirsch C.D."/>
            <person name="Kianian S.F."/>
            <person name="Figueroa M."/>
        </authorList>
    </citation>
    <scope>NUCLEOTIDE SEQUENCE [LARGE SCALE GENOMIC DNA]</scope>
    <source>
        <strain evidence="2">12SD80</strain>
    </source>
</reference>
<feature type="region of interest" description="Disordered" evidence="1">
    <location>
        <begin position="640"/>
        <end position="670"/>
    </location>
</feature>
<dbReference type="Proteomes" id="UP000235392">
    <property type="component" value="Unassembled WGS sequence"/>
</dbReference>
<evidence type="ECO:0008006" key="4">
    <source>
        <dbReference type="Google" id="ProtNLM"/>
    </source>
</evidence>
<proteinExistence type="predicted"/>
<dbReference type="PANTHER" id="PTHR33096:SF1">
    <property type="entry name" value="CXC1-LIKE CYSTEINE CLUSTER ASSOCIATED WITH KDZ TRANSPOSASES DOMAIN-CONTAINING PROTEIN"/>
    <property type="match status" value="1"/>
</dbReference>
<protein>
    <recommendedName>
        <fullName evidence="4">CxC1-like cysteine cluster associated with KDZ transposases domain-containing protein</fullName>
    </recommendedName>
</protein>
<accession>A0A2N5UUN2</accession>
<dbReference type="Pfam" id="PF18758">
    <property type="entry name" value="KDZ"/>
    <property type="match status" value="1"/>
</dbReference>
<name>A0A2N5UUN2_9BASI</name>
<feature type="compositionally biased region" description="Acidic residues" evidence="1">
    <location>
        <begin position="655"/>
        <end position="670"/>
    </location>
</feature>
<evidence type="ECO:0000256" key="1">
    <source>
        <dbReference type="SAM" id="MobiDB-lite"/>
    </source>
</evidence>
<sequence length="701" mass="79921">MNLTKQQTLARDSCPACFGPTSSPASQPLVICLDGNFQHRHHFAASKNYLDLITPAKFIQPDALSQIDKKIHEQEALLQVRSTSDQCADSHKAADDKRNQSTWKACNDTGLMGCCCRHDAAIYMANITGGGEKRKYPLAIMDQILRDVHPEREVRVLYDIGCTLKKFISLRQMFPEAAERLHFGTSVFHSYVHNWKCQLEFSPRLNDGWGLSDGEGLERLWSYLSTLVSPLRYSTRRHRLGALQHKIEFHNKKGIVSLVQWIKHKQKMAINRSEKAKDELERLSKTRNPFSNDQINYTREFLEAQWQDQRAFQQTHTNSETEERERLAEYLDRQATLETLRQQLEAADERDPALFESLIQMVFEIADNQEQQRLVEINFTSYPAHLLGSNQAEQNARLLIWHAKFKLYGHAVQLYGERQPLYRGTHIGTTLSTKILAAIECRKKPIMAAIKKFNGYRTNYLREFAPSKIDLPENRPLTYHSFANISLDSAFWQDVYLFHSQAPWANNADIRAGIQAFLIIEQSKEEQIMIKDKLNSATSWAVELHSCIKARINHLKANVVEGLQNEDSVGLVTSVDLGQCEEVMKVALVMSVLQDQLAKHEALMRSWAGDVRDLWETLYGSIPALHPWFQLVNNLPLPPVVGNPEPEDTSNSSINEDEETESDVEGEEVDPELMENLLNFAINGKGNPDGRVGNGENNLDV</sequence>
<comment type="caution">
    <text evidence="2">The sequence shown here is derived from an EMBL/GenBank/DDBJ whole genome shotgun (WGS) entry which is preliminary data.</text>
</comment>
<evidence type="ECO:0000313" key="2">
    <source>
        <dbReference type="EMBL" id="PLW41471.1"/>
    </source>
</evidence>
<dbReference type="EMBL" id="PGCI01000089">
    <property type="protein sequence ID" value="PLW41471.1"/>
    <property type="molecule type" value="Genomic_DNA"/>
</dbReference>
<dbReference type="InterPro" id="IPR040521">
    <property type="entry name" value="KDZ"/>
</dbReference>
<dbReference type="AlphaFoldDB" id="A0A2N5UUN2"/>
<organism evidence="2 3">
    <name type="scientific">Puccinia coronata f. sp. avenae</name>
    <dbReference type="NCBI Taxonomy" id="200324"/>
    <lineage>
        <taxon>Eukaryota</taxon>
        <taxon>Fungi</taxon>
        <taxon>Dikarya</taxon>
        <taxon>Basidiomycota</taxon>
        <taxon>Pucciniomycotina</taxon>
        <taxon>Pucciniomycetes</taxon>
        <taxon>Pucciniales</taxon>
        <taxon>Pucciniaceae</taxon>
        <taxon>Puccinia</taxon>
    </lineage>
</organism>